<dbReference type="EMBL" id="CABFNB010000087">
    <property type="protein sequence ID" value="VTZ60967.1"/>
    <property type="molecule type" value="Genomic_DNA"/>
</dbReference>
<organism evidence="2">
    <name type="scientific">Sinorhizobium medicae</name>
    <dbReference type="NCBI Taxonomy" id="110321"/>
    <lineage>
        <taxon>Bacteria</taxon>
        <taxon>Pseudomonadati</taxon>
        <taxon>Pseudomonadota</taxon>
        <taxon>Alphaproteobacteria</taxon>
        <taxon>Hyphomicrobiales</taxon>
        <taxon>Rhizobiaceae</taxon>
        <taxon>Sinorhizobium/Ensifer group</taxon>
        <taxon>Sinorhizobium</taxon>
    </lineage>
</organism>
<feature type="region of interest" description="Disordered" evidence="1">
    <location>
        <begin position="294"/>
        <end position="316"/>
    </location>
</feature>
<evidence type="ECO:0000313" key="2">
    <source>
        <dbReference type="EMBL" id="VTZ60967.1"/>
    </source>
</evidence>
<reference evidence="2" key="1">
    <citation type="submission" date="2019-06" db="EMBL/GenBank/DDBJ databases">
        <authorList>
            <person name="Le Quere A."/>
            <person name="Colella S."/>
        </authorList>
    </citation>
    <scope>NUCLEOTIDE SEQUENCE</scope>
    <source>
        <strain evidence="2">EmedicaeMD41</strain>
    </source>
</reference>
<evidence type="ECO:0000256" key="1">
    <source>
        <dbReference type="SAM" id="MobiDB-lite"/>
    </source>
</evidence>
<feature type="region of interest" description="Disordered" evidence="1">
    <location>
        <begin position="218"/>
        <end position="276"/>
    </location>
</feature>
<protein>
    <recommendedName>
        <fullName evidence="3">Phage tail lysozyme domain-containing protein</fullName>
    </recommendedName>
</protein>
<dbReference type="RefSeq" id="WP_018208179.1">
    <property type="nucleotide sequence ID" value="NZ_CABFNB010000087.1"/>
</dbReference>
<feature type="compositionally biased region" description="Pro residues" evidence="1">
    <location>
        <begin position="234"/>
        <end position="243"/>
    </location>
</feature>
<evidence type="ECO:0008006" key="3">
    <source>
        <dbReference type="Google" id="ProtNLM"/>
    </source>
</evidence>
<dbReference type="Proteomes" id="UP000507954">
    <property type="component" value="Unassembled WGS sequence"/>
</dbReference>
<name>A0A508WTU9_9HYPH</name>
<gene>
    <name evidence="2" type="ORF">EMEDMD4_220085</name>
</gene>
<dbReference type="AlphaFoldDB" id="A0A508WTU9"/>
<accession>A0A508WTU9</accession>
<proteinExistence type="predicted"/>
<sequence>MANSYLFGGNTRETPESVRRKRQLAMAIMGTAAPKNIGEGLNALGSGIVAGIMNRRADRAEDEGRSAARAAYDGALGGMPDRQVSNASASAAAPSNSSHYRDAIASLESAGGGDYTAIGPMHPKLGRPLGRYQIMEANIGPWSREALGREVAPEEFLSSPEIQDAIFDHKFNAYVQEFGPEGAAQAWFAGPGGVGKTSRKDALGTDVGTYGRKFMNVLGPRGEPIEAGRAEPPAGMPPPPPASHSPFVSSFPGKEADDRIAAPSLTPPNARPPEQAIPAQFQGSRQLANAQGGIMPALMGGTPASPEQVAQAQAIGRRQQAQAQAADLMPLLEAMGNPWLSPEERAVLHRLYEQQVQSAEARRNPRWE</sequence>